<sequence length="92" mass="9919">MRFLLSAQFIGQSRVADEFVAPAAALDNRLLDAKSLGGLPPCSVSYFIEVHQPGATIGLHGNGTANIRINLDCRTGAVERQVRSESNLRHTT</sequence>
<accession>A0A6N1AF19</accession>
<evidence type="ECO:0000313" key="2">
    <source>
        <dbReference type="Proteomes" id="UP000509702"/>
    </source>
</evidence>
<evidence type="ECO:0000313" key="1">
    <source>
        <dbReference type="EMBL" id="QKS50146.1"/>
    </source>
</evidence>
<protein>
    <submittedName>
        <fullName evidence="1">Uncharacterized protein</fullName>
    </submittedName>
</protein>
<geneLocation type="plasmid" evidence="1 2">
    <name>unnamed3</name>
</geneLocation>
<keyword evidence="1" id="KW-0614">Plasmid</keyword>
<dbReference type="EMBL" id="CP054617">
    <property type="protein sequence ID" value="QKS50146.1"/>
    <property type="molecule type" value="Genomic_DNA"/>
</dbReference>
<dbReference type="AlphaFoldDB" id="A0A6N1AF19"/>
<dbReference type="RefSeq" id="WP_149198935.1">
    <property type="nucleotide sequence ID" value="NZ_BSOV01000025.1"/>
</dbReference>
<proteinExistence type="predicted"/>
<reference evidence="1 2" key="1">
    <citation type="submission" date="2020-06" db="EMBL/GenBank/DDBJ databases">
        <title>Complete genome of Azosprillum oryzae KACC14407.</title>
        <authorList>
            <person name="Kim M."/>
            <person name="Park Y.-J."/>
            <person name="Shin J.-H."/>
        </authorList>
    </citation>
    <scope>NUCLEOTIDE SEQUENCE [LARGE SCALE GENOMIC DNA]</scope>
    <source>
        <strain evidence="1 2">KACC 14407</strain>
        <plasmid evidence="1 2">unnamed3</plasmid>
    </source>
</reference>
<gene>
    <name evidence="1" type="ORF">HUE56_06410</name>
</gene>
<name>A0A6N1AF19_9PROT</name>
<dbReference type="OrthoDB" id="7365976at2"/>
<organism evidence="1 2">
    <name type="scientific">Azospirillum oryzae</name>
    <dbReference type="NCBI Taxonomy" id="286727"/>
    <lineage>
        <taxon>Bacteria</taxon>
        <taxon>Pseudomonadati</taxon>
        <taxon>Pseudomonadota</taxon>
        <taxon>Alphaproteobacteria</taxon>
        <taxon>Rhodospirillales</taxon>
        <taxon>Azospirillaceae</taxon>
        <taxon>Azospirillum</taxon>
    </lineage>
</organism>
<keyword evidence="2" id="KW-1185">Reference proteome</keyword>
<dbReference type="KEGG" id="aoz:HUE56_06410"/>
<dbReference type="Proteomes" id="UP000509702">
    <property type="component" value="Plasmid unnamed3"/>
</dbReference>